<protein>
    <submittedName>
        <fullName evidence="1">WD40 repeat-like protein</fullName>
    </submittedName>
</protein>
<name>A0ACB8RQV3_9AGAM</name>
<comment type="caution">
    <text evidence="1">The sequence shown here is derived from an EMBL/GenBank/DDBJ whole genome shotgun (WGS) entry which is preliminary data.</text>
</comment>
<reference evidence="1" key="1">
    <citation type="submission" date="2021-02" db="EMBL/GenBank/DDBJ databases">
        <authorList>
            <consortium name="DOE Joint Genome Institute"/>
            <person name="Ahrendt S."/>
            <person name="Looney B.P."/>
            <person name="Miyauchi S."/>
            <person name="Morin E."/>
            <person name="Drula E."/>
            <person name="Courty P.E."/>
            <person name="Chicoki N."/>
            <person name="Fauchery L."/>
            <person name="Kohler A."/>
            <person name="Kuo A."/>
            <person name="Labutti K."/>
            <person name="Pangilinan J."/>
            <person name="Lipzen A."/>
            <person name="Riley R."/>
            <person name="Andreopoulos W."/>
            <person name="He G."/>
            <person name="Johnson J."/>
            <person name="Barry K.W."/>
            <person name="Grigoriev I.V."/>
            <person name="Nagy L."/>
            <person name="Hibbett D."/>
            <person name="Henrissat B."/>
            <person name="Matheny P.B."/>
            <person name="Labbe J."/>
            <person name="Martin F."/>
        </authorList>
    </citation>
    <scope>NUCLEOTIDE SEQUENCE</scope>
    <source>
        <strain evidence="1">FP105234-sp</strain>
    </source>
</reference>
<gene>
    <name evidence="1" type="ORF">FA95DRAFT_1617327</name>
</gene>
<reference evidence="1" key="2">
    <citation type="journal article" date="2022" name="New Phytol.">
        <title>Evolutionary transition to the ectomycorrhizal habit in the genomes of a hyperdiverse lineage of mushroom-forming fungi.</title>
        <authorList>
            <person name="Looney B."/>
            <person name="Miyauchi S."/>
            <person name="Morin E."/>
            <person name="Drula E."/>
            <person name="Courty P.E."/>
            <person name="Kohler A."/>
            <person name="Kuo A."/>
            <person name="LaButti K."/>
            <person name="Pangilinan J."/>
            <person name="Lipzen A."/>
            <person name="Riley R."/>
            <person name="Andreopoulos W."/>
            <person name="He G."/>
            <person name="Johnson J."/>
            <person name="Nolan M."/>
            <person name="Tritt A."/>
            <person name="Barry K.W."/>
            <person name="Grigoriev I.V."/>
            <person name="Nagy L.G."/>
            <person name="Hibbett D."/>
            <person name="Henrissat B."/>
            <person name="Matheny P.B."/>
            <person name="Labbe J."/>
            <person name="Martin F.M."/>
        </authorList>
    </citation>
    <scope>NUCLEOTIDE SEQUENCE</scope>
    <source>
        <strain evidence="1">FP105234-sp</strain>
    </source>
</reference>
<evidence type="ECO:0000313" key="1">
    <source>
        <dbReference type="EMBL" id="KAI0045960.1"/>
    </source>
</evidence>
<organism evidence="1 2">
    <name type="scientific">Auriscalpium vulgare</name>
    <dbReference type="NCBI Taxonomy" id="40419"/>
    <lineage>
        <taxon>Eukaryota</taxon>
        <taxon>Fungi</taxon>
        <taxon>Dikarya</taxon>
        <taxon>Basidiomycota</taxon>
        <taxon>Agaricomycotina</taxon>
        <taxon>Agaricomycetes</taxon>
        <taxon>Russulales</taxon>
        <taxon>Auriscalpiaceae</taxon>
        <taxon>Auriscalpium</taxon>
    </lineage>
</organism>
<dbReference type="EMBL" id="MU275937">
    <property type="protein sequence ID" value="KAI0045960.1"/>
    <property type="molecule type" value="Genomic_DNA"/>
</dbReference>
<feature type="non-terminal residue" evidence="1">
    <location>
        <position position="1"/>
    </location>
</feature>
<evidence type="ECO:0000313" key="2">
    <source>
        <dbReference type="Proteomes" id="UP000814033"/>
    </source>
</evidence>
<dbReference type="Proteomes" id="UP000814033">
    <property type="component" value="Unassembled WGS sequence"/>
</dbReference>
<keyword evidence="2" id="KW-1185">Reference proteome</keyword>
<accession>A0ACB8RQV3</accession>
<proteinExistence type="predicted"/>
<sequence length="413" mass="45300">LRIWNAQTGQPVSTPLVGHCGEVHSVMYSHNGEHIVSGGGDRLLRIWDGQTGQPVCAPLKGHNSAVHSVAYSPDGRHIVSASIYETCIWNVELIDQPVDTSLKEHCSSYSSDVLLVTYSPDGNHIISKYHDNSSQVWNAKTGELAKILKPHMGLLAQSPDRKHVISTSWNGNLQIWNIQTGQTVGTPLVGHPTMVNSAAYSHDGKYIVSVSLNDMHIWDALTGQSILERKVDHNGIQSLEYSPDHNYIVSGSRHKSVQVWNAQTGYCLGIPLEGHTDRVDSVAYSPDGEHIVSGSWDKTIRVWKAPKQQPQAVGTQNETYMIAFSPCAEHALNNPQALYDLHPSKDIHLSVTNDGWIVDLSSSPPALLMWLPPANRPPGLYTPGTHLIIGASQTILDLSKLAHGRNWTQCMKG</sequence>